<dbReference type="Proteomes" id="UP001256588">
    <property type="component" value="Unassembled WGS sequence"/>
</dbReference>
<sequence length="57" mass="6162">MSQNRTTPEPPTKPGQNPGYSEKNPTDKGDAQQPADTGEHNPDDGGLDREPESMPED</sequence>
<dbReference type="EMBL" id="JAVDWO010000006">
    <property type="protein sequence ID" value="MDR7193136.1"/>
    <property type="molecule type" value="Genomic_DNA"/>
</dbReference>
<name>A0ABU1XYL8_9GAMM</name>
<evidence type="ECO:0000256" key="1">
    <source>
        <dbReference type="SAM" id="MobiDB-lite"/>
    </source>
</evidence>
<accession>A0ABU1XYL8</accession>
<proteinExistence type="predicted"/>
<protein>
    <submittedName>
        <fullName evidence="2">Uncharacterized protein</fullName>
    </submittedName>
</protein>
<evidence type="ECO:0000313" key="3">
    <source>
        <dbReference type="Proteomes" id="UP001256588"/>
    </source>
</evidence>
<feature type="compositionally biased region" description="Basic and acidic residues" evidence="1">
    <location>
        <begin position="37"/>
        <end position="57"/>
    </location>
</feature>
<gene>
    <name evidence="2" type="ORF">J2W68_001864</name>
</gene>
<dbReference type="RefSeq" id="WP_310234919.1">
    <property type="nucleotide sequence ID" value="NZ_JAVDWO010000006.1"/>
</dbReference>
<reference evidence="2 3" key="1">
    <citation type="submission" date="2023-07" db="EMBL/GenBank/DDBJ databases">
        <title>Sorghum-associated microbial communities from plants grown in Nebraska, USA.</title>
        <authorList>
            <person name="Schachtman D."/>
        </authorList>
    </citation>
    <scope>NUCLEOTIDE SEQUENCE [LARGE SCALE GENOMIC DNA]</scope>
    <source>
        <strain evidence="2 3">4099</strain>
    </source>
</reference>
<feature type="region of interest" description="Disordered" evidence="1">
    <location>
        <begin position="1"/>
        <end position="57"/>
    </location>
</feature>
<keyword evidence="3" id="KW-1185">Reference proteome</keyword>
<evidence type="ECO:0000313" key="2">
    <source>
        <dbReference type="EMBL" id="MDR7193136.1"/>
    </source>
</evidence>
<comment type="caution">
    <text evidence="2">The sequence shown here is derived from an EMBL/GenBank/DDBJ whole genome shotgun (WGS) entry which is preliminary data.</text>
</comment>
<organism evidence="2 3">
    <name type="scientific">Luteimonas terrae</name>
    <dbReference type="NCBI Taxonomy" id="1530191"/>
    <lineage>
        <taxon>Bacteria</taxon>
        <taxon>Pseudomonadati</taxon>
        <taxon>Pseudomonadota</taxon>
        <taxon>Gammaproteobacteria</taxon>
        <taxon>Lysobacterales</taxon>
        <taxon>Lysobacteraceae</taxon>
        <taxon>Luteimonas</taxon>
    </lineage>
</organism>